<gene>
    <name evidence="1" type="ORF">cyc_00484</name>
</gene>
<evidence type="ECO:0000313" key="2">
    <source>
        <dbReference type="Proteomes" id="UP000095192"/>
    </source>
</evidence>
<dbReference type="EMBL" id="JROU02000662">
    <property type="protein sequence ID" value="OEH78636.1"/>
    <property type="molecule type" value="Genomic_DNA"/>
</dbReference>
<proteinExistence type="predicted"/>
<reference evidence="1 2" key="1">
    <citation type="journal article" date="2016" name="BMC Genomics">
        <title>Comparative genomics reveals Cyclospora cayetanensis possesses coccidia-like metabolism and invasion components but unique surface antigens.</title>
        <authorList>
            <person name="Liu S."/>
            <person name="Wang L."/>
            <person name="Zheng H."/>
            <person name="Xu Z."/>
            <person name="Roellig D.M."/>
            <person name="Li N."/>
            <person name="Frace M.A."/>
            <person name="Tang K."/>
            <person name="Arrowood M.J."/>
            <person name="Moss D.M."/>
            <person name="Zhang L."/>
            <person name="Feng Y."/>
            <person name="Xiao L."/>
        </authorList>
    </citation>
    <scope>NUCLEOTIDE SEQUENCE [LARGE SCALE GENOMIC DNA]</scope>
    <source>
        <strain evidence="1 2">CHN_HEN01</strain>
    </source>
</reference>
<accession>A0A1D3D5A8</accession>
<comment type="caution">
    <text evidence="1">The sequence shown here is derived from an EMBL/GenBank/DDBJ whole genome shotgun (WGS) entry which is preliminary data.</text>
</comment>
<name>A0A1D3D5A8_9EIME</name>
<dbReference type="VEuPathDB" id="ToxoDB:cyc_00484"/>
<organism evidence="1 2">
    <name type="scientific">Cyclospora cayetanensis</name>
    <dbReference type="NCBI Taxonomy" id="88456"/>
    <lineage>
        <taxon>Eukaryota</taxon>
        <taxon>Sar</taxon>
        <taxon>Alveolata</taxon>
        <taxon>Apicomplexa</taxon>
        <taxon>Conoidasida</taxon>
        <taxon>Coccidia</taxon>
        <taxon>Eucoccidiorida</taxon>
        <taxon>Eimeriorina</taxon>
        <taxon>Eimeriidae</taxon>
        <taxon>Cyclospora</taxon>
    </lineage>
</organism>
<evidence type="ECO:0000313" key="1">
    <source>
        <dbReference type="EMBL" id="OEH78636.1"/>
    </source>
</evidence>
<keyword evidence="2" id="KW-1185">Reference proteome</keyword>
<protein>
    <submittedName>
        <fullName evidence="1">Uncharacterized protein</fullName>
    </submittedName>
</protein>
<dbReference type="Proteomes" id="UP000095192">
    <property type="component" value="Unassembled WGS sequence"/>
</dbReference>
<dbReference type="InParanoid" id="A0A1D3D5A8"/>
<dbReference type="AlphaFoldDB" id="A0A1D3D5A8"/>
<sequence length="89" mass="10982">MLGTPQRRQRLVQWQEQLKQSKLEHYLQYHLQQHLQQQYLQQHLQQQLQQQLQQRLQQQLGDTQLRVQQCLYQDLLLSADMRSRSDFIV</sequence>